<name>A0A2R6RYQ5_ACTCC</name>
<dbReference type="InParanoid" id="A0A2R6RYQ5"/>
<dbReference type="PANTHER" id="PTHR47126">
    <property type="entry name" value="5'-ADENYLYLSULFATE REDUCTASE-LIKE 7"/>
    <property type="match status" value="1"/>
</dbReference>
<accession>A0A2R6RYQ5</accession>
<evidence type="ECO:0000313" key="2">
    <source>
        <dbReference type="EMBL" id="PSS35164.1"/>
    </source>
</evidence>
<dbReference type="AlphaFoldDB" id="A0A2R6RYQ5"/>
<dbReference type="OrthoDB" id="1899781at2759"/>
<feature type="signal peptide" evidence="1">
    <location>
        <begin position="1"/>
        <end position="19"/>
    </location>
</feature>
<dbReference type="Gramene" id="PSS35164">
    <property type="protein sequence ID" value="PSS35164"/>
    <property type="gene ID" value="CEY00_Acc02363"/>
</dbReference>
<evidence type="ECO:0000313" key="3">
    <source>
        <dbReference type="Proteomes" id="UP000241394"/>
    </source>
</evidence>
<dbReference type="Proteomes" id="UP000241394">
    <property type="component" value="Chromosome LG2"/>
</dbReference>
<reference evidence="2 3" key="1">
    <citation type="submission" date="2017-07" db="EMBL/GenBank/DDBJ databases">
        <title>An improved, manually edited Actinidia chinensis var. chinensis (kiwifruit) genome highlights the challenges associated with draft genomes and gene prediction in plants.</title>
        <authorList>
            <person name="Pilkington S."/>
            <person name="Crowhurst R."/>
            <person name="Hilario E."/>
            <person name="Nardozza S."/>
            <person name="Fraser L."/>
            <person name="Peng Y."/>
            <person name="Gunaseelan K."/>
            <person name="Simpson R."/>
            <person name="Tahir J."/>
            <person name="Deroles S."/>
            <person name="Templeton K."/>
            <person name="Luo Z."/>
            <person name="Davy M."/>
            <person name="Cheng C."/>
            <person name="Mcneilage M."/>
            <person name="Scaglione D."/>
            <person name="Liu Y."/>
            <person name="Zhang Q."/>
            <person name="Datson P."/>
            <person name="De Silva N."/>
            <person name="Gardiner S."/>
            <person name="Bassett H."/>
            <person name="Chagne D."/>
            <person name="Mccallum J."/>
            <person name="Dzierzon H."/>
            <person name="Deng C."/>
            <person name="Wang Y.-Y."/>
            <person name="Barron N."/>
            <person name="Manako K."/>
            <person name="Bowen J."/>
            <person name="Foster T."/>
            <person name="Erridge Z."/>
            <person name="Tiffin H."/>
            <person name="Waite C."/>
            <person name="Davies K."/>
            <person name="Grierson E."/>
            <person name="Laing W."/>
            <person name="Kirk R."/>
            <person name="Chen X."/>
            <person name="Wood M."/>
            <person name="Montefiori M."/>
            <person name="Brummell D."/>
            <person name="Schwinn K."/>
            <person name="Catanach A."/>
            <person name="Fullerton C."/>
            <person name="Li D."/>
            <person name="Meiyalaghan S."/>
            <person name="Nieuwenhuizen N."/>
            <person name="Read N."/>
            <person name="Prakash R."/>
            <person name="Hunter D."/>
            <person name="Zhang H."/>
            <person name="Mckenzie M."/>
            <person name="Knabel M."/>
            <person name="Harris A."/>
            <person name="Allan A."/>
            <person name="Chen A."/>
            <person name="Janssen B."/>
            <person name="Plunkett B."/>
            <person name="Dwamena C."/>
            <person name="Voogd C."/>
            <person name="Leif D."/>
            <person name="Lafferty D."/>
            <person name="Souleyre E."/>
            <person name="Varkonyi-Gasic E."/>
            <person name="Gambi F."/>
            <person name="Hanley J."/>
            <person name="Yao J.-L."/>
            <person name="Cheung J."/>
            <person name="David K."/>
            <person name="Warren B."/>
            <person name="Marsh K."/>
            <person name="Snowden K."/>
            <person name="Lin-Wang K."/>
            <person name="Brian L."/>
            <person name="Martinez-Sanchez M."/>
            <person name="Wang M."/>
            <person name="Ileperuma N."/>
            <person name="Macnee N."/>
            <person name="Campin R."/>
            <person name="Mcatee P."/>
            <person name="Drummond R."/>
            <person name="Espley R."/>
            <person name="Ireland H."/>
            <person name="Wu R."/>
            <person name="Atkinson R."/>
            <person name="Karunairetnam S."/>
            <person name="Bulley S."/>
            <person name="Chunkath S."/>
            <person name="Hanley Z."/>
            <person name="Storey R."/>
            <person name="Thrimawithana A."/>
            <person name="Thomson S."/>
            <person name="David C."/>
            <person name="Testolin R."/>
        </authorList>
    </citation>
    <scope>NUCLEOTIDE SEQUENCE [LARGE SCALE GENOMIC DNA]</scope>
    <source>
        <strain evidence="3">cv. Red5</strain>
        <tissue evidence="2">Young leaf</tissue>
    </source>
</reference>
<dbReference type="PANTHER" id="PTHR47126:SF3">
    <property type="entry name" value="5'-ADENYLYLSULFATE REDUCTASE-LIKE 5"/>
    <property type="match status" value="1"/>
</dbReference>
<keyword evidence="1" id="KW-0732">Signal</keyword>
<dbReference type="InterPro" id="IPR044794">
    <property type="entry name" value="APRL5/7"/>
</dbReference>
<dbReference type="FunCoup" id="A0A2R6RYQ5">
    <property type="interactions" value="3471"/>
</dbReference>
<proteinExistence type="predicted"/>
<comment type="caution">
    <text evidence="2">The sequence shown here is derived from an EMBL/GenBank/DDBJ whole genome shotgun (WGS) entry which is preliminary data.</text>
</comment>
<dbReference type="SUPFAM" id="SSF52833">
    <property type="entry name" value="Thioredoxin-like"/>
    <property type="match status" value="1"/>
</dbReference>
<keyword evidence="3" id="KW-1185">Reference proteome</keyword>
<dbReference type="STRING" id="1590841.A0A2R6RYQ5"/>
<protein>
    <submittedName>
        <fullName evidence="2">5'-adenylylsulfate reductase-like</fullName>
    </submittedName>
</protein>
<feature type="chain" id="PRO_5015334215" evidence="1">
    <location>
        <begin position="20"/>
        <end position="305"/>
    </location>
</feature>
<dbReference type="InterPro" id="IPR036249">
    <property type="entry name" value="Thioredoxin-like_sf"/>
</dbReference>
<dbReference type="Gene3D" id="3.40.30.10">
    <property type="entry name" value="Glutaredoxin"/>
    <property type="match status" value="1"/>
</dbReference>
<dbReference type="EMBL" id="NKQK01000002">
    <property type="protein sequence ID" value="PSS35164.1"/>
    <property type="molecule type" value="Genomic_DNA"/>
</dbReference>
<gene>
    <name evidence="2" type="ORF">CEY00_Acc02363</name>
</gene>
<organism evidence="2 3">
    <name type="scientific">Actinidia chinensis var. chinensis</name>
    <name type="common">Chinese soft-hair kiwi</name>
    <dbReference type="NCBI Taxonomy" id="1590841"/>
    <lineage>
        <taxon>Eukaryota</taxon>
        <taxon>Viridiplantae</taxon>
        <taxon>Streptophyta</taxon>
        <taxon>Embryophyta</taxon>
        <taxon>Tracheophyta</taxon>
        <taxon>Spermatophyta</taxon>
        <taxon>Magnoliopsida</taxon>
        <taxon>eudicotyledons</taxon>
        <taxon>Gunneridae</taxon>
        <taxon>Pentapetalae</taxon>
        <taxon>asterids</taxon>
        <taxon>Ericales</taxon>
        <taxon>Actinidiaceae</taxon>
        <taxon>Actinidia</taxon>
    </lineage>
</organism>
<reference evidence="3" key="2">
    <citation type="journal article" date="2018" name="BMC Genomics">
        <title>A manually annotated Actinidia chinensis var. chinensis (kiwifruit) genome highlights the challenges associated with draft genomes and gene prediction in plants.</title>
        <authorList>
            <person name="Pilkington S.M."/>
            <person name="Crowhurst R."/>
            <person name="Hilario E."/>
            <person name="Nardozza S."/>
            <person name="Fraser L."/>
            <person name="Peng Y."/>
            <person name="Gunaseelan K."/>
            <person name="Simpson R."/>
            <person name="Tahir J."/>
            <person name="Deroles S.C."/>
            <person name="Templeton K."/>
            <person name="Luo Z."/>
            <person name="Davy M."/>
            <person name="Cheng C."/>
            <person name="McNeilage M."/>
            <person name="Scaglione D."/>
            <person name="Liu Y."/>
            <person name="Zhang Q."/>
            <person name="Datson P."/>
            <person name="De Silva N."/>
            <person name="Gardiner S.E."/>
            <person name="Bassett H."/>
            <person name="Chagne D."/>
            <person name="McCallum J."/>
            <person name="Dzierzon H."/>
            <person name="Deng C."/>
            <person name="Wang Y.Y."/>
            <person name="Barron L."/>
            <person name="Manako K."/>
            <person name="Bowen J."/>
            <person name="Foster T.M."/>
            <person name="Erridge Z.A."/>
            <person name="Tiffin H."/>
            <person name="Waite C.N."/>
            <person name="Davies K.M."/>
            <person name="Grierson E.P."/>
            <person name="Laing W.A."/>
            <person name="Kirk R."/>
            <person name="Chen X."/>
            <person name="Wood M."/>
            <person name="Montefiori M."/>
            <person name="Brummell D.A."/>
            <person name="Schwinn K.E."/>
            <person name="Catanach A."/>
            <person name="Fullerton C."/>
            <person name="Li D."/>
            <person name="Meiyalaghan S."/>
            <person name="Nieuwenhuizen N."/>
            <person name="Read N."/>
            <person name="Prakash R."/>
            <person name="Hunter D."/>
            <person name="Zhang H."/>
            <person name="McKenzie M."/>
            <person name="Knabel M."/>
            <person name="Harris A."/>
            <person name="Allan A.C."/>
            <person name="Gleave A."/>
            <person name="Chen A."/>
            <person name="Janssen B.J."/>
            <person name="Plunkett B."/>
            <person name="Ampomah-Dwamena C."/>
            <person name="Voogd C."/>
            <person name="Leif D."/>
            <person name="Lafferty D."/>
            <person name="Souleyre E.J.F."/>
            <person name="Varkonyi-Gasic E."/>
            <person name="Gambi F."/>
            <person name="Hanley J."/>
            <person name="Yao J.L."/>
            <person name="Cheung J."/>
            <person name="David K.M."/>
            <person name="Warren B."/>
            <person name="Marsh K."/>
            <person name="Snowden K.C."/>
            <person name="Lin-Wang K."/>
            <person name="Brian L."/>
            <person name="Martinez-Sanchez M."/>
            <person name="Wang M."/>
            <person name="Ileperuma N."/>
            <person name="Macnee N."/>
            <person name="Campin R."/>
            <person name="McAtee P."/>
            <person name="Drummond R.S.M."/>
            <person name="Espley R.V."/>
            <person name="Ireland H.S."/>
            <person name="Wu R."/>
            <person name="Atkinson R.G."/>
            <person name="Karunairetnam S."/>
            <person name="Bulley S."/>
            <person name="Chunkath S."/>
            <person name="Hanley Z."/>
            <person name="Storey R."/>
            <person name="Thrimawithana A.H."/>
            <person name="Thomson S."/>
            <person name="David C."/>
            <person name="Testolin R."/>
            <person name="Huang H."/>
            <person name="Hellens R.P."/>
            <person name="Schaffer R.J."/>
        </authorList>
    </citation>
    <scope>NUCLEOTIDE SEQUENCE [LARGE SCALE GENOMIC DNA]</scope>
    <source>
        <strain evidence="3">cv. Red5</strain>
    </source>
</reference>
<evidence type="ECO:0000256" key="1">
    <source>
        <dbReference type="SAM" id="SignalP"/>
    </source>
</evidence>
<sequence>MAESMKYVVLVCIITTASSIRYVVSSSVSSSMCLPQSNTFVLDLQNQCPRTISYSSPIEMTAESLDRALSSSQTNVYTAALFYASSCPFSSGVRSKFAALSSMFPQIKHVMVEQSSAMPSVLSRYGIHSLPSILIVNQTTRVRYYGPKDLSSFVRFYKRTTGLHPVGDVTEDQGRYSQSGHKVLHPWNGNSLKEILMREPYLVFSVMFLFLRVFLYFFPDIISHLISLWAAYLPHLNVAIFGESRQFLGRVLHLVDIKRVWSKLKTCKTRNFHNGARSARVWASSLASVSLGETSLARSPAPGGS</sequence>
<dbReference type="OMA" id="SPIEMDG"/>